<reference evidence="1 2" key="1">
    <citation type="journal article" date="2019" name="Int. J. Syst. Evol. Microbiol.">
        <title>The Global Catalogue of Microorganisms (GCM) 10K type strain sequencing project: providing services to taxonomists for standard genome sequencing and annotation.</title>
        <authorList>
            <consortium name="The Broad Institute Genomics Platform"/>
            <consortium name="The Broad Institute Genome Sequencing Center for Infectious Disease"/>
            <person name="Wu L."/>
            <person name="Ma J."/>
        </authorList>
    </citation>
    <scope>NUCLEOTIDE SEQUENCE [LARGE SCALE GENOMIC DNA]</scope>
    <source>
        <strain evidence="1 2">YIM 94188</strain>
    </source>
</reference>
<dbReference type="Proteomes" id="UP001596408">
    <property type="component" value="Unassembled WGS sequence"/>
</dbReference>
<dbReference type="EMBL" id="JBHSXH010000015">
    <property type="protein sequence ID" value="MFC6826920.1"/>
    <property type="molecule type" value="Genomic_DNA"/>
</dbReference>
<protein>
    <recommendedName>
        <fullName evidence="3">DUF1059 domain-containing protein</fullName>
    </recommendedName>
</protein>
<accession>A0ABD5U2E9</accession>
<dbReference type="AlphaFoldDB" id="A0ABD5U2E9"/>
<name>A0ABD5U2E9_9EURY</name>
<sequence length="55" mass="6281">MYRCACRDCTEEVIFEDYDDAQAFFTRHASRSHEVELLNLSARTGEPPLGSVDEV</sequence>
<organism evidence="1 2">
    <name type="scientific">Halopelagius fulvigenes</name>
    <dbReference type="NCBI Taxonomy" id="1198324"/>
    <lineage>
        <taxon>Archaea</taxon>
        <taxon>Methanobacteriati</taxon>
        <taxon>Methanobacteriota</taxon>
        <taxon>Stenosarchaea group</taxon>
        <taxon>Halobacteria</taxon>
        <taxon>Halobacteriales</taxon>
        <taxon>Haloferacaceae</taxon>
    </lineage>
</organism>
<comment type="caution">
    <text evidence="1">The sequence shown here is derived from an EMBL/GenBank/DDBJ whole genome shotgun (WGS) entry which is preliminary data.</text>
</comment>
<dbReference type="RefSeq" id="WP_379699111.1">
    <property type="nucleotide sequence ID" value="NZ_JBHSXH010000015.1"/>
</dbReference>
<evidence type="ECO:0008006" key="3">
    <source>
        <dbReference type="Google" id="ProtNLM"/>
    </source>
</evidence>
<keyword evidence="2" id="KW-1185">Reference proteome</keyword>
<proteinExistence type="predicted"/>
<gene>
    <name evidence="1" type="ORF">ACFQEV_18250</name>
</gene>
<evidence type="ECO:0000313" key="1">
    <source>
        <dbReference type="EMBL" id="MFC6826920.1"/>
    </source>
</evidence>
<evidence type="ECO:0000313" key="2">
    <source>
        <dbReference type="Proteomes" id="UP001596408"/>
    </source>
</evidence>